<dbReference type="Proteomes" id="UP000006271">
    <property type="component" value="Unassembled WGS sequence"/>
</dbReference>
<accession>K5ZR98</accession>
<organism evidence="1 2">
    <name type="scientific">Parabacteroides merdae CL03T12C32</name>
    <dbReference type="NCBI Taxonomy" id="999420"/>
    <lineage>
        <taxon>Bacteria</taxon>
        <taxon>Pseudomonadati</taxon>
        <taxon>Bacteroidota</taxon>
        <taxon>Bacteroidia</taxon>
        <taxon>Bacteroidales</taxon>
        <taxon>Tannerellaceae</taxon>
        <taxon>Parabacteroides</taxon>
    </lineage>
</organism>
<dbReference type="AlphaFoldDB" id="K5ZR98"/>
<reference evidence="1 2" key="1">
    <citation type="submission" date="2012-02" db="EMBL/GenBank/DDBJ databases">
        <title>The Genome Sequence of Parabacteroides merdae CL03T12C32.</title>
        <authorList>
            <consortium name="The Broad Institute Genome Sequencing Platform"/>
            <person name="Earl A."/>
            <person name="Ward D."/>
            <person name="Feldgarden M."/>
            <person name="Gevers D."/>
            <person name="Zitomersky N.L."/>
            <person name="Coyne M.J."/>
            <person name="Comstock L.E."/>
            <person name="Young S.K."/>
            <person name="Zeng Q."/>
            <person name="Gargeya S."/>
            <person name="Fitzgerald M."/>
            <person name="Haas B."/>
            <person name="Abouelleil A."/>
            <person name="Alvarado L."/>
            <person name="Arachchi H.M."/>
            <person name="Berlin A."/>
            <person name="Chapman S.B."/>
            <person name="Gearin G."/>
            <person name="Goldberg J."/>
            <person name="Griggs A."/>
            <person name="Gujja S."/>
            <person name="Hansen M."/>
            <person name="Heiman D."/>
            <person name="Howarth C."/>
            <person name="Larimer J."/>
            <person name="Lui A."/>
            <person name="MacDonald P.J.P."/>
            <person name="McCowen C."/>
            <person name="Montmayeur A."/>
            <person name="Murphy C."/>
            <person name="Neiman D."/>
            <person name="Pearson M."/>
            <person name="Priest M."/>
            <person name="Roberts A."/>
            <person name="Saif S."/>
            <person name="Shea T."/>
            <person name="Sisk P."/>
            <person name="Stolte C."/>
            <person name="Sykes S."/>
            <person name="Wortman J."/>
            <person name="Nusbaum C."/>
            <person name="Birren B."/>
        </authorList>
    </citation>
    <scope>NUCLEOTIDE SEQUENCE [LARGE SCALE GENOMIC DNA]</scope>
    <source>
        <strain evidence="1 2">CL03T12C32</strain>
    </source>
</reference>
<dbReference type="PATRIC" id="fig|999420.3.peg.1702"/>
<sequence length="152" mass="17090">MYKVEITNNNKYELELDRANVVVGSGGTVVPVWGTIIGDITQQKDLQEELTGIKESIPDLTQVNEDIANLESVKANKSEIPDVTGLATKEDLKSRVTMSYLGANYYKKAEIDKKLDAITSGEADLSNYYTKEETYSRKEIDEMMPTQEWTDI</sequence>
<evidence type="ECO:0000313" key="1">
    <source>
        <dbReference type="EMBL" id="EKN14051.1"/>
    </source>
</evidence>
<dbReference type="HOGENOM" id="CLU_1720592_0_0_10"/>
<dbReference type="EMBL" id="AGZQ01000007">
    <property type="protein sequence ID" value="EKN14051.1"/>
    <property type="molecule type" value="Genomic_DNA"/>
</dbReference>
<dbReference type="RefSeq" id="WP_005644755.1">
    <property type="nucleotide sequence ID" value="NZ_JH976453.1"/>
</dbReference>
<evidence type="ECO:0000313" key="2">
    <source>
        <dbReference type="Proteomes" id="UP000006271"/>
    </source>
</evidence>
<comment type="caution">
    <text evidence="1">The sequence shown here is derived from an EMBL/GenBank/DDBJ whole genome shotgun (WGS) entry which is preliminary data.</text>
</comment>
<gene>
    <name evidence="1" type="ORF">HMPREF1060_01660</name>
</gene>
<name>K5ZR98_9BACT</name>
<proteinExistence type="predicted"/>
<protein>
    <submittedName>
        <fullName evidence="1">Uncharacterized protein</fullName>
    </submittedName>
</protein>